<proteinExistence type="predicted"/>
<evidence type="ECO:0000313" key="3">
    <source>
        <dbReference type="Proteomes" id="UP000242757"/>
    </source>
</evidence>
<protein>
    <submittedName>
        <fullName evidence="2">Uncharacterized protein</fullName>
    </submittedName>
</protein>
<reference evidence="2 3" key="1">
    <citation type="submission" date="2017-08" db="EMBL/GenBank/DDBJ databases">
        <title>A Genome Sequence of Oceanimonas doudoroffii ATCC 27123T.</title>
        <authorList>
            <person name="Brennan M.A."/>
            <person name="Maclea K.S."/>
            <person name="Mcclelland W.D."/>
            <person name="Trachtenberg A.M."/>
        </authorList>
    </citation>
    <scope>NUCLEOTIDE SEQUENCE [LARGE SCALE GENOMIC DNA]</scope>
    <source>
        <strain evidence="2 3">ATCC 27123</strain>
    </source>
</reference>
<dbReference type="OrthoDB" id="8685152at2"/>
<gene>
    <name evidence="2" type="ORF">B6S08_04535</name>
</gene>
<comment type="caution">
    <text evidence="2">The sequence shown here is derived from an EMBL/GenBank/DDBJ whole genome shotgun (WGS) entry which is preliminary data.</text>
</comment>
<dbReference type="EMBL" id="NBIM01000001">
    <property type="protein sequence ID" value="OXY82783.1"/>
    <property type="molecule type" value="Genomic_DNA"/>
</dbReference>
<keyword evidence="1" id="KW-0472">Membrane</keyword>
<keyword evidence="1" id="KW-1133">Transmembrane helix</keyword>
<evidence type="ECO:0000313" key="2">
    <source>
        <dbReference type="EMBL" id="OXY82783.1"/>
    </source>
</evidence>
<name>A0A233RHA5_9GAMM</name>
<sequence>MSIIRCHQCNRHFYDHHDRCSHCHSLREGLEDGTALRKPVPWLLSGMAAVVLMVLLGLVNPGQLQAAGKANPQLVTVTPEGE</sequence>
<keyword evidence="3" id="KW-1185">Reference proteome</keyword>
<feature type="transmembrane region" description="Helical" evidence="1">
    <location>
        <begin position="40"/>
        <end position="59"/>
    </location>
</feature>
<organism evidence="2 3">
    <name type="scientific">Oceanimonas doudoroffii</name>
    <dbReference type="NCBI Taxonomy" id="84158"/>
    <lineage>
        <taxon>Bacteria</taxon>
        <taxon>Pseudomonadati</taxon>
        <taxon>Pseudomonadota</taxon>
        <taxon>Gammaproteobacteria</taxon>
        <taxon>Aeromonadales</taxon>
        <taxon>Aeromonadaceae</taxon>
        <taxon>Oceanimonas</taxon>
    </lineage>
</organism>
<accession>A0A233RHA5</accession>
<dbReference type="AlphaFoldDB" id="A0A233RHA5"/>
<dbReference type="RefSeq" id="WP_094199561.1">
    <property type="nucleotide sequence ID" value="NZ_NBIM01000001.1"/>
</dbReference>
<evidence type="ECO:0000256" key="1">
    <source>
        <dbReference type="SAM" id="Phobius"/>
    </source>
</evidence>
<dbReference type="Proteomes" id="UP000242757">
    <property type="component" value="Unassembled WGS sequence"/>
</dbReference>
<keyword evidence="1" id="KW-0812">Transmembrane</keyword>